<dbReference type="Pfam" id="PF00295">
    <property type="entry name" value="Glyco_hydro_28"/>
    <property type="match status" value="1"/>
</dbReference>
<dbReference type="SUPFAM" id="SSF51126">
    <property type="entry name" value="Pectin lyase-like"/>
    <property type="match status" value="1"/>
</dbReference>
<dbReference type="InterPro" id="IPR006626">
    <property type="entry name" value="PbH1"/>
</dbReference>
<proteinExistence type="inferred from homology"/>
<dbReference type="GO" id="GO:0005975">
    <property type="term" value="P:carbohydrate metabolic process"/>
    <property type="evidence" value="ECO:0007669"/>
    <property type="project" value="InterPro"/>
</dbReference>
<dbReference type="EMBL" id="CP008956">
    <property type="protein sequence ID" value="QJQ02532.1"/>
    <property type="molecule type" value="Genomic_DNA"/>
</dbReference>
<sequence>MHLIVGGQGGRFETAPLTMKSGVTLWLDKGTVLAATTNALAYDRNGHCGSIDRKGNGCRPFIFFNGTHDAGIMGEGVIDGQGGELMAGTNETWWQLARRAQRESGKQNNPRLIQVDHASNLVFYKVTLRNSANFHLALNHVQGVTIWGVTIDAPAQARNTDGIDPSAAEDVTIAHSFIRTGDDNIAIKAGNGATRYLSILDDHLYWGHGLSIGSETVDGVSDVLVRNVTIDGAVSGLRIKGNSSRGGEVRKIRYDTICLRGNVRPIDFDTHYGDEAGGENIPVYREILLKDVSGSGGALVVHGYDANHLLDIALDDVRFDTDARWQVSYANLSVLKGGAYPLPSASVASATTAPVGDCRLHWLAFPSAS</sequence>
<dbReference type="Proteomes" id="UP000501648">
    <property type="component" value="Chromosome"/>
</dbReference>
<dbReference type="AlphaFoldDB" id="A0A6M3ZYD2"/>
<protein>
    <submittedName>
        <fullName evidence="5">Endo-polygalacturonase</fullName>
    </submittedName>
</protein>
<name>A0A6M3ZYD2_9BURK</name>
<evidence type="ECO:0000256" key="2">
    <source>
        <dbReference type="ARBA" id="ARBA00022801"/>
    </source>
</evidence>
<organism evidence="5 6">
    <name type="scientific">Herbaspirillum rubrisubalbicans Os34</name>
    <dbReference type="NCBI Taxonomy" id="1235827"/>
    <lineage>
        <taxon>Bacteria</taxon>
        <taxon>Pseudomonadati</taxon>
        <taxon>Pseudomonadota</taxon>
        <taxon>Betaproteobacteria</taxon>
        <taxon>Burkholderiales</taxon>
        <taxon>Oxalobacteraceae</taxon>
        <taxon>Herbaspirillum</taxon>
    </lineage>
</organism>
<reference evidence="5 6" key="1">
    <citation type="journal article" date="2012" name="J. Bacteriol.">
        <title>Genome sequence of the pathogenic Herbaspirillum seropedicae strain Os34, isolated from rice roots.</title>
        <authorList>
            <person name="Ye W."/>
            <person name="Ye S."/>
            <person name="Liu J."/>
            <person name="Chang S."/>
            <person name="Chen M."/>
            <person name="Zhu B."/>
            <person name="Guo L."/>
            <person name="An Q."/>
        </authorList>
    </citation>
    <scope>NUCLEOTIDE SEQUENCE [LARGE SCALE GENOMIC DNA]</scope>
    <source>
        <strain evidence="5 6">Os34</strain>
    </source>
</reference>
<dbReference type="PANTHER" id="PTHR31339">
    <property type="entry name" value="PECTIN LYASE-RELATED"/>
    <property type="match status" value="1"/>
</dbReference>
<dbReference type="InterPro" id="IPR012334">
    <property type="entry name" value="Pectin_lyas_fold"/>
</dbReference>
<dbReference type="Gene3D" id="2.160.20.10">
    <property type="entry name" value="Single-stranded right-handed beta-helix, Pectin lyase-like"/>
    <property type="match status" value="1"/>
</dbReference>
<dbReference type="InterPro" id="IPR051801">
    <property type="entry name" value="GH28_Enzymes"/>
</dbReference>
<evidence type="ECO:0000313" key="5">
    <source>
        <dbReference type="EMBL" id="QJQ02532.1"/>
    </source>
</evidence>
<comment type="similarity">
    <text evidence="1 4">Belongs to the glycosyl hydrolase 28 family.</text>
</comment>
<accession>A0A6M3ZYD2</accession>
<gene>
    <name evidence="5" type="ORF">C798_20580</name>
</gene>
<dbReference type="InterPro" id="IPR011050">
    <property type="entry name" value="Pectin_lyase_fold/virulence"/>
</dbReference>
<dbReference type="InterPro" id="IPR000743">
    <property type="entry name" value="Glyco_hydro_28"/>
</dbReference>
<evidence type="ECO:0000256" key="4">
    <source>
        <dbReference type="RuleBase" id="RU361169"/>
    </source>
</evidence>
<evidence type="ECO:0000256" key="3">
    <source>
        <dbReference type="ARBA" id="ARBA00023295"/>
    </source>
</evidence>
<dbReference type="GO" id="GO:0004650">
    <property type="term" value="F:polygalacturonase activity"/>
    <property type="evidence" value="ECO:0007669"/>
    <property type="project" value="InterPro"/>
</dbReference>
<evidence type="ECO:0000256" key="1">
    <source>
        <dbReference type="ARBA" id="ARBA00008834"/>
    </source>
</evidence>
<keyword evidence="2 4" id="KW-0378">Hydrolase</keyword>
<dbReference type="PANTHER" id="PTHR31339:SF9">
    <property type="entry name" value="PLASMIN AND FIBRONECTIN-BINDING PROTEIN A"/>
    <property type="match status" value="1"/>
</dbReference>
<evidence type="ECO:0000313" key="6">
    <source>
        <dbReference type="Proteomes" id="UP000501648"/>
    </source>
</evidence>
<dbReference type="SMART" id="SM00710">
    <property type="entry name" value="PbH1"/>
    <property type="match status" value="3"/>
</dbReference>
<keyword evidence="3 4" id="KW-0326">Glycosidase</keyword>